<evidence type="ECO:0000313" key="2">
    <source>
        <dbReference type="Proteomes" id="UP000198988"/>
    </source>
</evidence>
<dbReference type="AlphaFoldDB" id="A0A1H6KJV7"/>
<gene>
    <name evidence="1" type="ORF">BAZSYMA_ACONTIG220722_0</name>
</gene>
<dbReference type="Proteomes" id="UP000198988">
    <property type="component" value="Unassembled WGS sequence"/>
</dbReference>
<accession>A0A1H6KJV7</accession>
<name>A0A1H6KJV7_9GAMM</name>
<sequence length="44" mass="4800">MEAKNVQLHKVTRFQANLDVSFCFAPSPLSGPLVKLAHTLSVGF</sequence>
<dbReference type="EMBL" id="CDSC02000172">
    <property type="protein sequence ID" value="SEH75950.1"/>
    <property type="molecule type" value="Genomic_DNA"/>
</dbReference>
<reference evidence="2" key="1">
    <citation type="submission" date="2016-06" db="EMBL/GenBank/DDBJ databases">
        <authorList>
            <person name="Petersen J."/>
            <person name="Sayavedra L."/>
        </authorList>
    </citation>
    <scope>NUCLEOTIDE SEQUENCE [LARGE SCALE GENOMIC DNA]</scope>
    <source>
        <strain evidence="2">BazSymA</strain>
    </source>
</reference>
<evidence type="ECO:0000313" key="1">
    <source>
        <dbReference type="EMBL" id="SEH75950.1"/>
    </source>
</evidence>
<proteinExistence type="predicted"/>
<organism evidence="1 2">
    <name type="scientific">Bathymodiolus azoricus thioautotrophic gill symbiont</name>
    <dbReference type="NCBI Taxonomy" id="235205"/>
    <lineage>
        <taxon>Bacteria</taxon>
        <taxon>Pseudomonadati</taxon>
        <taxon>Pseudomonadota</taxon>
        <taxon>Gammaproteobacteria</taxon>
        <taxon>sulfur-oxidizing symbionts</taxon>
    </lineage>
</organism>
<protein>
    <submittedName>
        <fullName evidence="1">Uncharacterized protein</fullName>
    </submittedName>
</protein>